<dbReference type="Pfam" id="PF08238">
    <property type="entry name" value="Sel1"/>
    <property type="match status" value="6"/>
</dbReference>
<evidence type="ECO:0000259" key="2">
    <source>
        <dbReference type="PROSITE" id="PS50011"/>
    </source>
</evidence>
<dbReference type="InterPro" id="IPR001245">
    <property type="entry name" value="Ser-Thr/Tyr_kinase_cat_dom"/>
</dbReference>
<dbReference type="PANTHER" id="PTHR43628">
    <property type="entry name" value="ACTIVATOR OF C KINASE PROTEIN 1-RELATED"/>
    <property type="match status" value="1"/>
</dbReference>
<dbReference type="HOGENOM" id="CLU_000288_7_12_1"/>
<dbReference type="InterPro" id="IPR052945">
    <property type="entry name" value="Mitotic_Regulator"/>
</dbReference>
<dbReference type="OrthoDB" id="2431540at2759"/>
<gene>
    <name evidence="3" type="ORF">RirG_022580</name>
</gene>
<dbReference type="SMR" id="A0A015LCZ6"/>
<evidence type="ECO:0000313" key="3">
    <source>
        <dbReference type="EMBL" id="EXX77574.1"/>
    </source>
</evidence>
<dbReference type="PROSITE" id="PS00107">
    <property type="entry name" value="PROTEIN_KINASE_ATP"/>
    <property type="match status" value="1"/>
</dbReference>
<dbReference type="SUPFAM" id="SSF81901">
    <property type="entry name" value="HCP-like"/>
    <property type="match status" value="2"/>
</dbReference>
<dbReference type="Gene3D" id="1.25.40.10">
    <property type="entry name" value="Tetratricopeptide repeat domain"/>
    <property type="match status" value="1"/>
</dbReference>
<dbReference type="EMBL" id="JEMT01010706">
    <property type="protein sequence ID" value="EXX77574.1"/>
    <property type="molecule type" value="Genomic_DNA"/>
</dbReference>
<dbReference type="PRINTS" id="PR00109">
    <property type="entry name" value="TYRKINASE"/>
</dbReference>
<proteinExistence type="predicted"/>
<evidence type="ECO:0000313" key="4">
    <source>
        <dbReference type="Proteomes" id="UP000022910"/>
    </source>
</evidence>
<keyword evidence="4" id="KW-1185">Reference proteome</keyword>
<evidence type="ECO:0000256" key="1">
    <source>
        <dbReference type="PROSITE-ProRule" id="PRU10141"/>
    </source>
</evidence>
<dbReference type="GO" id="GO:0005524">
    <property type="term" value="F:ATP binding"/>
    <property type="evidence" value="ECO:0007669"/>
    <property type="project" value="UniProtKB-UniRule"/>
</dbReference>
<sequence>MSDKNEWIKEAIAKKFFKFYEYKDFSNVQKIGVGGFGTVYRANWKDSDQIFALKTFNSINNDTAKELARELELQREVDYHNNIIRFYGITVFEGEQNVFKHYSLVMEYANHGTLRKYLKKDLTWDNRFEIAYQLACAVSCLHDEGIVHSDLHSNNVLVHQDAIKLADFGLSKRIEKVSASSKSTSKLFGIAPYVDPKKIENSKYKLNKKSDVYSIGVLLWEISSGKPPFANNEKQGYFLSLDISQGTREKIIPDTPIDYSKLYTECWDGNPDNRPNMKEVLNRLKKFIDKSTNDDQTDQTDNSIKDHNTVLNSDEINEIKNSPFSSDIKFPTSELNVALENLDKNSNGSSIGKFIINELGVLIEQEQTKDNLNNNISNINEIKNSDSSSVADKFEIKETIEIREQEKTSNDKTDNLDNNITFIISNVDEIKDSNISSIADKFEIKETIEVIEVTEKEKESNDQINNLDNMISNNYETRSSDFSLVDKFEIKDTIEVTKNESTDSSDNSVSNSGKIKDSNFFSNSINEINNANFRRDDSVIPIIDEIVYFIFNGENIEDILDKYNSKEIFDWLLDNQNDSNSIFLLGEFYNSGIEAVVNKRKAFELYREAAFKGHNIAQYNVARMYKNGKVVDKNYKLAFEFFTKSAEGRYLNGINMLGECYYNGIGTSINKQKAFSLFQIASKLGHSNAHYNVAQMYRKGEVVDQDYQIAFELFKKSAGEGYKEGIFMLGYCHSKGIGTEIDKKEAYKLYKKAADLGHHVAQYNLGLMYENGIFVEQNSDIATEYYRKSTGKGGIKLIDMVADCFDSGVDDSEKEFAENKYLSLLDVLLDGLDDDDKMGLYQSFAKVNNRVGKINIPKIVEDYKVGEGIAKELTNLIYEGKDELNKVFK</sequence>
<reference evidence="3 4" key="1">
    <citation type="submission" date="2014-02" db="EMBL/GenBank/DDBJ databases">
        <title>Single nucleus genome sequencing reveals high similarity among nuclei of an endomycorrhizal fungus.</title>
        <authorList>
            <person name="Lin K."/>
            <person name="Geurts R."/>
            <person name="Zhang Z."/>
            <person name="Limpens E."/>
            <person name="Saunders D.G."/>
            <person name="Mu D."/>
            <person name="Pang E."/>
            <person name="Cao H."/>
            <person name="Cha H."/>
            <person name="Lin T."/>
            <person name="Zhou Q."/>
            <person name="Shang Y."/>
            <person name="Li Y."/>
            <person name="Ivanov S."/>
            <person name="Sharma T."/>
            <person name="Velzen R.V."/>
            <person name="Ruijter N.D."/>
            <person name="Aanen D.K."/>
            <person name="Win J."/>
            <person name="Kamoun S."/>
            <person name="Bisseling T."/>
            <person name="Huang S."/>
        </authorList>
    </citation>
    <scope>NUCLEOTIDE SEQUENCE [LARGE SCALE GENOMIC DNA]</scope>
    <source>
        <strain evidence="4">DAOM197198w</strain>
    </source>
</reference>
<dbReference type="Pfam" id="PF07714">
    <property type="entry name" value="PK_Tyr_Ser-Thr"/>
    <property type="match status" value="1"/>
</dbReference>
<dbReference type="InterPro" id="IPR000719">
    <property type="entry name" value="Prot_kinase_dom"/>
</dbReference>
<dbReference type="InterPro" id="IPR011990">
    <property type="entry name" value="TPR-like_helical_dom_sf"/>
</dbReference>
<dbReference type="InterPro" id="IPR006597">
    <property type="entry name" value="Sel1-like"/>
</dbReference>
<dbReference type="PANTHER" id="PTHR43628:SF1">
    <property type="entry name" value="CHITIN SYNTHASE REGULATORY FACTOR 2-RELATED"/>
    <property type="match status" value="1"/>
</dbReference>
<keyword evidence="1" id="KW-0067">ATP-binding</keyword>
<dbReference type="InterPro" id="IPR017441">
    <property type="entry name" value="Protein_kinase_ATP_BS"/>
</dbReference>
<feature type="domain" description="Protein kinase" evidence="2">
    <location>
        <begin position="25"/>
        <end position="288"/>
    </location>
</feature>
<dbReference type="SUPFAM" id="SSF56112">
    <property type="entry name" value="Protein kinase-like (PK-like)"/>
    <property type="match status" value="1"/>
</dbReference>
<dbReference type="Proteomes" id="UP000022910">
    <property type="component" value="Unassembled WGS sequence"/>
</dbReference>
<dbReference type="Gene3D" id="1.10.510.10">
    <property type="entry name" value="Transferase(Phosphotransferase) domain 1"/>
    <property type="match status" value="1"/>
</dbReference>
<dbReference type="SMART" id="SM00671">
    <property type="entry name" value="SEL1"/>
    <property type="match status" value="6"/>
</dbReference>
<organism evidence="3 4">
    <name type="scientific">Rhizophagus irregularis (strain DAOM 197198w)</name>
    <name type="common">Glomus intraradices</name>
    <dbReference type="NCBI Taxonomy" id="1432141"/>
    <lineage>
        <taxon>Eukaryota</taxon>
        <taxon>Fungi</taxon>
        <taxon>Fungi incertae sedis</taxon>
        <taxon>Mucoromycota</taxon>
        <taxon>Glomeromycotina</taxon>
        <taxon>Glomeromycetes</taxon>
        <taxon>Glomerales</taxon>
        <taxon>Glomeraceae</taxon>
        <taxon>Rhizophagus</taxon>
    </lineage>
</organism>
<name>A0A015LCZ6_RHIIW</name>
<dbReference type="AlphaFoldDB" id="A0A015LCZ6"/>
<feature type="binding site" evidence="1">
    <location>
        <position position="54"/>
    </location>
    <ligand>
        <name>ATP</name>
        <dbReference type="ChEBI" id="CHEBI:30616"/>
    </ligand>
</feature>
<dbReference type="InterPro" id="IPR011009">
    <property type="entry name" value="Kinase-like_dom_sf"/>
</dbReference>
<dbReference type="PROSITE" id="PS50011">
    <property type="entry name" value="PROTEIN_KINASE_DOM"/>
    <property type="match status" value="1"/>
</dbReference>
<comment type="caution">
    <text evidence="3">The sequence shown here is derived from an EMBL/GenBank/DDBJ whole genome shotgun (WGS) entry which is preliminary data.</text>
</comment>
<keyword evidence="1" id="KW-0547">Nucleotide-binding</keyword>
<accession>A0A015LCZ6</accession>
<dbReference type="GO" id="GO:0004672">
    <property type="term" value="F:protein kinase activity"/>
    <property type="evidence" value="ECO:0007669"/>
    <property type="project" value="InterPro"/>
</dbReference>
<protein>
    <submittedName>
        <fullName evidence="3">Ste7p</fullName>
    </submittedName>
</protein>